<dbReference type="Proteomes" id="UP000073816">
    <property type="component" value="Chromosome"/>
</dbReference>
<comment type="similarity">
    <text evidence="2 6">Belongs to the FKBP-type PPIase family.</text>
</comment>
<evidence type="ECO:0000256" key="6">
    <source>
        <dbReference type="RuleBase" id="RU003915"/>
    </source>
</evidence>
<dbReference type="Pfam" id="PF00254">
    <property type="entry name" value="FKBP_C"/>
    <property type="match status" value="1"/>
</dbReference>
<evidence type="ECO:0000313" key="9">
    <source>
        <dbReference type="Proteomes" id="UP000073816"/>
    </source>
</evidence>
<dbReference type="EMBL" id="CP012836">
    <property type="protein sequence ID" value="AMQ55164.1"/>
    <property type="molecule type" value="Genomic_DNA"/>
</dbReference>
<dbReference type="Gene3D" id="3.10.50.40">
    <property type="match status" value="1"/>
</dbReference>
<dbReference type="AlphaFoldDB" id="A0A142EJ59"/>
<sequence length="183" mass="20492">MKTRFIAVFAFFIGLAVTSCINPDETMEAIFQRDLEAIQKYLDENQITSVKKYEEPLEGVYIYWQESVSEDLNSIKRGDTVRVDYTGKLLTNVIFDTSKEQVARDNGIYAAGRLYQPLRYPLGLGFTISGFEFAISLMRPGEKATVIFPSRLGYGSQSENGIPANSPLIFEIDLLGITPGPNQ</sequence>
<dbReference type="KEGG" id="alm:AO498_02065"/>
<dbReference type="STRING" id="1727163.AO498_02065"/>
<dbReference type="PANTHER" id="PTHR43811">
    <property type="entry name" value="FKBP-TYPE PEPTIDYL-PROLYL CIS-TRANS ISOMERASE FKPA"/>
    <property type="match status" value="1"/>
</dbReference>
<evidence type="ECO:0000256" key="3">
    <source>
        <dbReference type="ARBA" id="ARBA00023110"/>
    </source>
</evidence>
<dbReference type="OrthoDB" id="9814548at2"/>
<keyword evidence="3 5" id="KW-0697">Rotamase</keyword>
<dbReference type="GO" id="GO:0003755">
    <property type="term" value="F:peptidyl-prolyl cis-trans isomerase activity"/>
    <property type="evidence" value="ECO:0007669"/>
    <property type="project" value="UniProtKB-UniRule"/>
</dbReference>
<proteinExistence type="inferred from homology"/>
<dbReference type="RefSeq" id="WP_067543097.1">
    <property type="nucleotide sequence ID" value="NZ_CP012836.1"/>
</dbReference>
<evidence type="ECO:0000313" key="8">
    <source>
        <dbReference type="EMBL" id="AMQ55164.1"/>
    </source>
</evidence>
<feature type="domain" description="PPIase FKBP-type" evidence="7">
    <location>
        <begin position="78"/>
        <end position="178"/>
    </location>
</feature>
<reference evidence="9" key="1">
    <citation type="submission" date="2015-09" db="EMBL/GenBank/DDBJ databases">
        <title>Complete sequence of Algoriphagus sp. M8-2.</title>
        <authorList>
            <person name="Shintani M."/>
        </authorList>
    </citation>
    <scope>NUCLEOTIDE SEQUENCE [LARGE SCALE GENOMIC DNA]</scope>
    <source>
        <strain evidence="9">M8-2</strain>
    </source>
</reference>
<evidence type="ECO:0000256" key="5">
    <source>
        <dbReference type="PROSITE-ProRule" id="PRU00277"/>
    </source>
</evidence>
<dbReference type="PATRIC" id="fig|1727163.4.peg.436"/>
<keyword evidence="9" id="KW-1185">Reference proteome</keyword>
<protein>
    <recommendedName>
        <fullName evidence="6">Peptidyl-prolyl cis-trans isomerase</fullName>
        <ecNumber evidence="6">5.2.1.8</ecNumber>
    </recommendedName>
</protein>
<organism evidence="8 9">
    <name type="scientific">Algoriphagus sanaruensis</name>
    <dbReference type="NCBI Taxonomy" id="1727163"/>
    <lineage>
        <taxon>Bacteria</taxon>
        <taxon>Pseudomonadati</taxon>
        <taxon>Bacteroidota</taxon>
        <taxon>Cytophagia</taxon>
        <taxon>Cytophagales</taxon>
        <taxon>Cyclobacteriaceae</taxon>
        <taxon>Algoriphagus</taxon>
    </lineage>
</organism>
<dbReference type="PANTHER" id="PTHR43811:SF19">
    <property type="entry name" value="39 KDA FK506-BINDING NUCLEAR PROTEIN"/>
    <property type="match status" value="1"/>
</dbReference>
<dbReference type="InterPro" id="IPR001179">
    <property type="entry name" value="PPIase_FKBP_dom"/>
</dbReference>
<evidence type="ECO:0000259" key="7">
    <source>
        <dbReference type="PROSITE" id="PS50059"/>
    </source>
</evidence>
<reference evidence="8 9" key="2">
    <citation type="journal article" date="2016" name="Genome Announc.">
        <title>Complete Genome Sequence of Algoriphagus sp. Strain M8-2, Isolated from a Brackish Lake.</title>
        <authorList>
            <person name="Muraguchi Y."/>
            <person name="Kushimoto K."/>
            <person name="Ohtsubo Y."/>
            <person name="Suzuki T."/>
            <person name="Dohra H."/>
            <person name="Kimbara K."/>
            <person name="Shintani M."/>
        </authorList>
    </citation>
    <scope>NUCLEOTIDE SEQUENCE [LARGE SCALE GENOMIC DNA]</scope>
    <source>
        <strain evidence="8 9">M8-2</strain>
    </source>
</reference>
<gene>
    <name evidence="8" type="ORF">AO498_02065</name>
</gene>
<name>A0A142EJ59_9BACT</name>
<evidence type="ECO:0000256" key="1">
    <source>
        <dbReference type="ARBA" id="ARBA00000971"/>
    </source>
</evidence>
<evidence type="ECO:0000256" key="4">
    <source>
        <dbReference type="ARBA" id="ARBA00023235"/>
    </source>
</evidence>
<dbReference type="PROSITE" id="PS50059">
    <property type="entry name" value="FKBP_PPIASE"/>
    <property type="match status" value="1"/>
</dbReference>
<evidence type="ECO:0000256" key="2">
    <source>
        <dbReference type="ARBA" id="ARBA00006577"/>
    </source>
</evidence>
<dbReference type="SUPFAM" id="SSF54534">
    <property type="entry name" value="FKBP-like"/>
    <property type="match status" value="1"/>
</dbReference>
<dbReference type="EC" id="5.2.1.8" evidence="6"/>
<dbReference type="PROSITE" id="PS51257">
    <property type="entry name" value="PROKAR_LIPOPROTEIN"/>
    <property type="match status" value="1"/>
</dbReference>
<comment type="catalytic activity">
    <reaction evidence="1 5 6">
        <text>[protein]-peptidylproline (omega=180) = [protein]-peptidylproline (omega=0)</text>
        <dbReference type="Rhea" id="RHEA:16237"/>
        <dbReference type="Rhea" id="RHEA-COMP:10747"/>
        <dbReference type="Rhea" id="RHEA-COMP:10748"/>
        <dbReference type="ChEBI" id="CHEBI:83833"/>
        <dbReference type="ChEBI" id="CHEBI:83834"/>
        <dbReference type="EC" id="5.2.1.8"/>
    </reaction>
</comment>
<accession>A0A142EJ59</accession>
<dbReference type="InterPro" id="IPR046357">
    <property type="entry name" value="PPIase_dom_sf"/>
</dbReference>
<keyword evidence="4 5" id="KW-0413">Isomerase</keyword>